<evidence type="ECO:0000256" key="8">
    <source>
        <dbReference type="HAMAP-Rule" id="MF_01201"/>
    </source>
</evidence>
<dbReference type="InterPro" id="IPR029066">
    <property type="entry name" value="PLP-binding_barrel"/>
</dbReference>
<evidence type="ECO:0000256" key="5">
    <source>
        <dbReference type="ARBA" id="ARBA00022898"/>
    </source>
</evidence>
<dbReference type="NCBIfam" id="TIGR00492">
    <property type="entry name" value="alr"/>
    <property type="match status" value="1"/>
</dbReference>
<keyword evidence="11" id="KW-1185">Reference proteome</keyword>
<feature type="binding site" evidence="8">
    <location>
        <position position="309"/>
    </location>
    <ligand>
        <name>substrate</name>
    </ligand>
</feature>
<feature type="active site" description="Proton acceptor; specific for D-alanine" evidence="8">
    <location>
        <position position="35"/>
    </location>
</feature>
<evidence type="ECO:0000259" key="9">
    <source>
        <dbReference type="SMART" id="SM01005"/>
    </source>
</evidence>
<dbReference type="EC" id="5.1.1.1" evidence="4 8"/>
<gene>
    <name evidence="10" type="ORF">BGC07_03350</name>
</gene>
<comment type="cofactor">
    <cofactor evidence="2 8">
        <name>pyridoxal 5'-phosphate</name>
        <dbReference type="ChEBI" id="CHEBI:597326"/>
    </cofactor>
</comment>
<dbReference type="InterPro" id="IPR001608">
    <property type="entry name" value="Ala_racemase_N"/>
</dbReference>
<dbReference type="InterPro" id="IPR000821">
    <property type="entry name" value="Ala_racemase"/>
</dbReference>
<comment type="pathway">
    <text evidence="7 8">Amino-acid biosynthesis; D-alanine biosynthesis; D-alanine from L-alanine: step 1/1.</text>
</comment>
<dbReference type="PRINTS" id="PR00992">
    <property type="entry name" value="ALARACEMASE"/>
</dbReference>
<organism evidence="10 11">
    <name type="scientific">Piscirickettsia litoralis</name>
    <dbReference type="NCBI Taxonomy" id="1891921"/>
    <lineage>
        <taxon>Bacteria</taxon>
        <taxon>Pseudomonadati</taxon>
        <taxon>Pseudomonadota</taxon>
        <taxon>Gammaproteobacteria</taxon>
        <taxon>Thiotrichales</taxon>
        <taxon>Piscirickettsiaceae</taxon>
        <taxon>Piscirickettsia</taxon>
    </lineage>
</organism>
<dbReference type="Proteomes" id="UP000094329">
    <property type="component" value="Unassembled WGS sequence"/>
</dbReference>
<comment type="similarity">
    <text evidence="3 8">Belongs to the alanine racemase family.</text>
</comment>
<evidence type="ECO:0000313" key="11">
    <source>
        <dbReference type="Proteomes" id="UP000094329"/>
    </source>
</evidence>
<name>A0ABX3A547_9GAMM</name>
<sequence length="380" mass="42317">MGRATRVLLSRSALLHNLKKVRQKAPKSKVLAMVKAYGYGHGFKVAEYLDTHVDGFGVAAIEEGVKLREQGITSPIVLMEGIFSPEELKRVEEYNFSLVVHCQEQIDWLYNYTAKIQPINIWLKLDTGMGRLGFNCTSKESLDSLIDIYTSLKKSHKVAELGLMSHFACADEPWHELNKKQISAFHRVKKKLPGPYSCANSAAIFNFNNETYDWVRPGIMLYGISPFADISAEELDLQPVMHVVTQLISVKLLRQGEFVGYGATWQCPEDMLVGIISLGYGDGYPRLAPNGTPFLVHGERCGLVGRVSMDMIAIDLRKCPEVSVGEQVTVWGDGLPVEEIAQHVGTIAYELVCNMPLRAPYLWQDQVNLAEGVLLAGSEQ</sequence>
<comment type="caution">
    <text evidence="10">The sequence shown here is derived from an EMBL/GenBank/DDBJ whole genome shotgun (WGS) entry which is preliminary data.</text>
</comment>
<reference evidence="10 11" key="1">
    <citation type="submission" date="2016-08" db="EMBL/GenBank/DDBJ databases">
        <title>Draft genome sequence of Candidatus Piscirickettsia litoralis, from seawater.</title>
        <authorList>
            <person name="Wan X."/>
            <person name="Lee A.J."/>
            <person name="Hou S."/>
            <person name="Donachie S.P."/>
        </authorList>
    </citation>
    <scope>NUCLEOTIDE SEQUENCE [LARGE SCALE GENOMIC DNA]</scope>
    <source>
        <strain evidence="10 11">Y2</strain>
    </source>
</reference>
<dbReference type="SUPFAM" id="SSF51419">
    <property type="entry name" value="PLP-binding barrel"/>
    <property type="match status" value="1"/>
</dbReference>
<dbReference type="PANTHER" id="PTHR30511:SF4">
    <property type="entry name" value="ALANINE RACEMASE, BIOSYNTHETIC"/>
    <property type="match status" value="1"/>
</dbReference>
<dbReference type="Gene3D" id="3.20.20.10">
    <property type="entry name" value="Alanine racemase"/>
    <property type="match status" value="1"/>
</dbReference>
<feature type="domain" description="Alanine racemase C-terminal" evidence="9">
    <location>
        <begin position="240"/>
        <end position="364"/>
    </location>
</feature>
<evidence type="ECO:0000256" key="7">
    <source>
        <dbReference type="ARBA" id="ARBA00037912"/>
    </source>
</evidence>
<evidence type="ECO:0000313" key="10">
    <source>
        <dbReference type="EMBL" id="ODN43992.1"/>
    </source>
</evidence>
<dbReference type="PANTHER" id="PTHR30511">
    <property type="entry name" value="ALANINE RACEMASE"/>
    <property type="match status" value="1"/>
</dbReference>
<dbReference type="CDD" id="cd06827">
    <property type="entry name" value="PLPDE_III_AR_proteobact"/>
    <property type="match status" value="1"/>
</dbReference>
<evidence type="ECO:0000256" key="6">
    <source>
        <dbReference type="ARBA" id="ARBA00023235"/>
    </source>
</evidence>
<evidence type="ECO:0000256" key="3">
    <source>
        <dbReference type="ARBA" id="ARBA00007880"/>
    </source>
</evidence>
<comment type="function">
    <text evidence="8">Catalyzes the interconversion of L-alanine and D-alanine. May also act on other amino acids.</text>
</comment>
<dbReference type="InterPro" id="IPR009006">
    <property type="entry name" value="Ala_racemase/Decarboxylase_C"/>
</dbReference>
<dbReference type="EMBL" id="MDTU01000001">
    <property type="protein sequence ID" value="ODN43992.1"/>
    <property type="molecule type" value="Genomic_DNA"/>
</dbReference>
<comment type="catalytic activity">
    <reaction evidence="1 8">
        <text>L-alanine = D-alanine</text>
        <dbReference type="Rhea" id="RHEA:20249"/>
        <dbReference type="ChEBI" id="CHEBI:57416"/>
        <dbReference type="ChEBI" id="CHEBI:57972"/>
        <dbReference type="EC" id="5.1.1.1"/>
    </reaction>
</comment>
<dbReference type="Gene3D" id="2.40.37.10">
    <property type="entry name" value="Lyase, Ornithine Decarboxylase, Chain A, domain 1"/>
    <property type="match status" value="1"/>
</dbReference>
<protein>
    <recommendedName>
        <fullName evidence="4 8">Alanine racemase</fullName>
        <ecNumber evidence="4 8">5.1.1.1</ecNumber>
    </recommendedName>
</protein>
<accession>A0ABX3A547</accession>
<feature type="modified residue" description="N6-(pyridoxal phosphate)lysine" evidence="8">
    <location>
        <position position="35"/>
    </location>
</feature>
<keyword evidence="6 8" id="KW-0413">Isomerase</keyword>
<feature type="binding site" evidence="8">
    <location>
        <position position="131"/>
    </location>
    <ligand>
        <name>substrate</name>
    </ligand>
</feature>
<dbReference type="SMART" id="SM01005">
    <property type="entry name" value="Ala_racemase_C"/>
    <property type="match status" value="1"/>
</dbReference>
<dbReference type="InterPro" id="IPR011079">
    <property type="entry name" value="Ala_racemase_C"/>
</dbReference>
<evidence type="ECO:0000256" key="4">
    <source>
        <dbReference type="ARBA" id="ARBA00013089"/>
    </source>
</evidence>
<dbReference type="Pfam" id="PF00842">
    <property type="entry name" value="Ala_racemase_C"/>
    <property type="match status" value="1"/>
</dbReference>
<evidence type="ECO:0000256" key="1">
    <source>
        <dbReference type="ARBA" id="ARBA00000316"/>
    </source>
</evidence>
<dbReference type="Pfam" id="PF01168">
    <property type="entry name" value="Ala_racemase_N"/>
    <property type="match status" value="1"/>
</dbReference>
<feature type="active site" description="Proton acceptor; specific for L-alanine" evidence="8">
    <location>
        <position position="261"/>
    </location>
</feature>
<evidence type="ECO:0000256" key="2">
    <source>
        <dbReference type="ARBA" id="ARBA00001933"/>
    </source>
</evidence>
<dbReference type="SUPFAM" id="SSF50621">
    <property type="entry name" value="Alanine racemase C-terminal domain-like"/>
    <property type="match status" value="1"/>
</dbReference>
<dbReference type="RefSeq" id="WP_069313788.1">
    <property type="nucleotide sequence ID" value="NZ_MDTU01000001.1"/>
</dbReference>
<proteinExistence type="inferred from homology"/>
<keyword evidence="5 8" id="KW-0663">Pyridoxal phosphate</keyword>
<dbReference type="HAMAP" id="MF_01201">
    <property type="entry name" value="Ala_racemase"/>
    <property type="match status" value="1"/>
</dbReference>